<keyword evidence="4" id="KW-1185">Reference proteome</keyword>
<evidence type="ECO:0000313" key="4">
    <source>
        <dbReference type="Proteomes" id="UP000238274"/>
    </source>
</evidence>
<evidence type="ECO:0000256" key="1">
    <source>
        <dbReference type="SAM" id="Coils"/>
    </source>
</evidence>
<feature type="coiled-coil region" evidence="1">
    <location>
        <begin position="176"/>
        <end position="203"/>
    </location>
</feature>
<reference evidence="4" key="3">
    <citation type="journal article" date="2018" name="Mol. Plant Microbe Interact.">
        <title>Genome sequence resources for the wheat stripe rust pathogen (Puccinia striiformis f. sp. tritici) and the barley stripe rust pathogen (Puccinia striiformis f. sp. hordei).</title>
        <authorList>
            <person name="Xia C."/>
            <person name="Wang M."/>
            <person name="Yin C."/>
            <person name="Cornejo O.E."/>
            <person name="Hulbert S.H."/>
            <person name="Chen X."/>
        </authorList>
    </citation>
    <scope>NUCLEOTIDE SEQUENCE [LARGE SCALE GENOMIC DNA]</scope>
    <source>
        <strain evidence="4">93TX-2</strain>
    </source>
</reference>
<evidence type="ECO:0008006" key="5">
    <source>
        <dbReference type="Google" id="ProtNLM"/>
    </source>
</evidence>
<evidence type="ECO:0000256" key="2">
    <source>
        <dbReference type="SAM" id="MobiDB-lite"/>
    </source>
</evidence>
<sequence>MTLFGVPATILTDRDEQWKSKFLATFVVRNFGEEVRMKTFNPQLLQQHGTTSKGRPKSVGKTLCAFFVNHQHDWRERLPTVEFAINSAADRTTGFSPSEIAFGRKIRPSNSKLQKSQANTMAYPPSSITSPSDQACSVDTLPTAWLPFPDPVVRTPDTTDKFCHLKLRLARSLKMVAKFKTDLQAASDTIQDLKSRNELLEIESTQRFNACVTAQHEIGRLTDLETSFKKSNQGLIDLLVKLLTRTDQSTSDCSQHWRLVRTRPARSQETNQRPPNLDTLEQNTVAIAHHPTFPTPYLRKRPSHQRLVAPSADSAPSSPGSWPDRLTSIHPQRVIHRCSKGGASSSANLTSLTDHGATAPSTLLLELLPP</sequence>
<feature type="region of interest" description="Disordered" evidence="2">
    <location>
        <begin position="111"/>
        <end position="134"/>
    </location>
</feature>
<name>A0A2S4UE78_9BASI</name>
<dbReference type="VEuPathDB" id="FungiDB:PSTT_11147"/>
<feature type="compositionally biased region" description="Low complexity" evidence="2">
    <location>
        <begin position="309"/>
        <end position="321"/>
    </location>
</feature>
<accession>A0A2S4UE78</accession>
<reference evidence="3 4" key="1">
    <citation type="submission" date="2017-12" db="EMBL/GenBank/DDBJ databases">
        <title>Gene loss provides genomic basis for host adaptation in cereal stripe rust fungi.</title>
        <authorList>
            <person name="Xia C."/>
        </authorList>
    </citation>
    <scope>NUCLEOTIDE SEQUENCE [LARGE SCALE GENOMIC DNA]</scope>
    <source>
        <strain evidence="3 4">93TX-2</strain>
    </source>
</reference>
<dbReference type="AlphaFoldDB" id="A0A2S4UE78"/>
<gene>
    <name evidence="3" type="ORF">PSHT_15560</name>
</gene>
<keyword evidence="1" id="KW-0175">Coiled coil</keyword>
<proteinExistence type="predicted"/>
<protein>
    <recommendedName>
        <fullName evidence="5">Integrase catalytic domain-containing protein</fullName>
    </recommendedName>
</protein>
<feature type="region of interest" description="Disordered" evidence="2">
    <location>
        <begin position="292"/>
        <end position="326"/>
    </location>
</feature>
<dbReference type="Gene3D" id="3.30.420.10">
    <property type="entry name" value="Ribonuclease H-like superfamily/Ribonuclease H"/>
    <property type="match status" value="1"/>
</dbReference>
<dbReference type="EMBL" id="PKSM01000407">
    <property type="protein sequence ID" value="POV95625.1"/>
    <property type="molecule type" value="Genomic_DNA"/>
</dbReference>
<dbReference type="GO" id="GO:0003676">
    <property type="term" value="F:nucleic acid binding"/>
    <property type="evidence" value="ECO:0007669"/>
    <property type="project" value="InterPro"/>
</dbReference>
<dbReference type="Proteomes" id="UP000238274">
    <property type="component" value="Unassembled WGS sequence"/>
</dbReference>
<dbReference type="InterPro" id="IPR036397">
    <property type="entry name" value="RNaseH_sf"/>
</dbReference>
<evidence type="ECO:0000313" key="3">
    <source>
        <dbReference type="EMBL" id="POV95625.1"/>
    </source>
</evidence>
<dbReference type="VEuPathDB" id="FungiDB:PSHT_15560"/>
<organism evidence="3 4">
    <name type="scientific">Puccinia striiformis</name>
    <dbReference type="NCBI Taxonomy" id="27350"/>
    <lineage>
        <taxon>Eukaryota</taxon>
        <taxon>Fungi</taxon>
        <taxon>Dikarya</taxon>
        <taxon>Basidiomycota</taxon>
        <taxon>Pucciniomycotina</taxon>
        <taxon>Pucciniomycetes</taxon>
        <taxon>Pucciniales</taxon>
        <taxon>Pucciniaceae</taxon>
        <taxon>Puccinia</taxon>
    </lineage>
</organism>
<reference evidence="4" key="2">
    <citation type="journal article" date="2018" name="BMC Genomics">
        <title>Genomic insights into host adaptation between the wheat stripe rust pathogen (Puccinia striiformis f. sp. tritici) and the barley stripe rust pathogen (Puccinia striiformis f. sp. hordei).</title>
        <authorList>
            <person name="Xia C."/>
            <person name="Wang M."/>
            <person name="Yin C."/>
            <person name="Cornejo O.E."/>
            <person name="Hulbert S.H."/>
            <person name="Chen X."/>
        </authorList>
    </citation>
    <scope>NUCLEOTIDE SEQUENCE [LARGE SCALE GENOMIC DNA]</scope>
    <source>
        <strain evidence="4">93TX-2</strain>
    </source>
</reference>
<dbReference type="OrthoDB" id="3227343at2759"/>
<comment type="caution">
    <text evidence="3">The sequence shown here is derived from an EMBL/GenBank/DDBJ whole genome shotgun (WGS) entry which is preliminary data.</text>
</comment>